<evidence type="ECO:0000256" key="1">
    <source>
        <dbReference type="SAM" id="MobiDB-lite"/>
    </source>
</evidence>
<feature type="compositionally biased region" description="Polar residues" evidence="1">
    <location>
        <begin position="287"/>
        <end position="308"/>
    </location>
</feature>
<comment type="caution">
    <text evidence="2">The sequence shown here is derived from an EMBL/GenBank/DDBJ whole genome shotgun (WGS) entry which is preliminary data.</text>
</comment>
<dbReference type="GeneID" id="89922188"/>
<protein>
    <submittedName>
        <fullName evidence="2">Uncharacterized protein</fullName>
    </submittedName>
</protein>
<dbReference type="AlphaFoldDB" id="A0AAV9PNR7"/>
<feature type="compositionally biased region" description="Basic and acidic residues" evidence="1">
    <location>
        <begin position="137"/>
        <end position="146"/>
    </location>
</feature>
<dbReference type="Proteomes" id="UP001337655">
    <property type="component" value="Unassembled WGS sequence"/>
</dbReference>
<proteinExistence type="predicted"/>
<feature type="region of interest" description="Disordered" evidence="1">
    <location>
        <begin position="38"/>
        <end position="84"/>
    </location>
</feature>
<feature type="region of interest" description="Disordered" evidence="1">
    <location>
        <begin position="110"/>
        <end position="189"/>
    </location>
</feature>
<evidence type="ECO:0000313" key="2">
    <source>
        <dbReference type="EMBL" id="KAK5175699.1"/>
    </source>
</evidence>
<feature type="region of interest" description="Disordered" evidence="1">
    <location>
        <begin position="1"/>
        <end position="23"/>
    </location>
</feature>
<accession>A0AAV9PNR7</accession>
<name>A0AAV9PNR7_9PEZI</name>
<dbReference type="RefSeq" id="XP_064664337.1">
    <property type="nucleotide sequence ID" value="XM_064798103.1"/>
</dbReference>
<feature type="compositionally biased region" description="Basic and acidic residues" evidence="1">
    <location>
        <begin position="38"/>
        <end position="62"/>
    </location>
</feature>
<organism evidence="2 3">
    <name type="scientific">Saxophila tyrrhenica</name>
    <dbReference type="NCBI Taxonomy" id="1690608"/>
    <lineage>
        <taxon>Eukaryota</taxon>
        <taxon>Fungi</taxon>
        <taxon>Dikarya</taxon>
        <taxon>Ascomycota</taxon>
        <taxon>Pezizomycotina</taxon>
        <taxon>Dothideomycetes</taxon>
        <taxon>Dothideomycetidae</taxon>
        <taxon>Mycosphaerellales</taxon>
        <taxon>Extremaceae</taxon>
        <taxon>Saxophila</taxon>
    </lineage>
</organism>
<sequence>MAAGGVLRVTNGADGPSVQTEPFDIDDLCARLEVAKREREERDAARELRKQVREAVKRDGTDGRPTTARRRPKPTPLIDANVSNDWSQVQIPGLSPLRSDHLRLNLIDSIPEHSTPPFRSPSTTRSIPTSPLAPGDNGDRSHDTPTKPKRLNFFKSLTSDDSDSRLRKPWTKQRPDDVAKRRSQTSPLLHTKFRNDSTIDHQIYSHPHAEHSMSFVNEYCVSFDTGDHDRHDQIVESPQSLKPLPIDRPEWAYHHSERSLLNLPLMLKRDKKDRTRASVDEVPGPPQQQRDLSGNAQRSRPHTRSQTAPDGLICEAVRRIEQGQSGKKRRSMGAFLQTMLLPGPGVNAGGGGGSSHCVAI</sequence>
<reference evidence="2 3" key="1">
    <citation type="submission" date="2023-08" db="EMBL/GenBank/DDBJ databases">
        <title>Black Yeasts Isolated from many extreme environments.</title>
        <authorList>
            <person name="Coleine C."/>
            <person name="Stajich J.E."/>
            <person name="Selbmann L."/>
        </authorList>
    </citation>
    <scope>NUCLEOTIDE SEQUENCE [LARGE SCALE GENOMIC DNA]</scope>
    <source>
        <strain evidence="2 3">CCFEE 5935</strain>
    </source>
</reference>
<gene>
    <name evidence="2" type="ORF">LTR77_000838</name>
</gene>
<dbReference type="EMBL" id="JAVRRT010000001">
    <property type="protein sequence ID" value="KAK5175699.1"/>
    <property type="molecule type" value="Genomic_DNA"/>
</dbReference>
<keyword evidence="3" id="KW-1185">Reference proteome</keyword>
<feature type="region of interest" description="Disordered" evidence="1">
    <location>
        <begin position="271"/>
        <end position="314"/>
    </location>
</feature>
<evidence type="ECO:0000313" key="3">
    <source>
        <dbReference type="Proteomes" id="UP001337655"/>
    </source>
</evidence>
<feature type="compositionally biased region" description="Low complexity" evidence="1">
    <location>
        <begin position="115"/>
        <end position="130"/>
    </location>
</feature>